<sequence length="83" mass="9589">MGQHINDVKHRDANQLCAYLDLLSERQRVKFVTEVVEATGVNRRTFFNWKYMCCRIPEWAKTAMGKVAGQSIFLDELPIISVT</sequence>
<dbReference type="RefSeq" id="WP_136410150.1">
    <property type="nucleotide sequence ID" value="NZ_CP039393.1"/>
</dbReference>
<dbReference type="OrthoDB" id="1041344at2"/>
<evidence type="ECO:0000313" key="2">
    <source>
        <dbReference type="Proteomes" id="UP000297031"/>
    </source>
</evidence>
<accession>A0A4V1D1J5</accession>
<proteinExistence type="predicted"/>
<dbReference type="EMBL" id="CP039393">
    <property type="protein sequence ID" value="QCD35427.1"/>
    <property type="molecule type" value="Genomic_DNA"/>
</dbReference>
<reference evidence="1 2" key="1">
    <citation type="submission" date="2019-02" db="EMBL/GenBank/DDBJ databases">
        <title>Isolation and identification of novel species under the genus Muribaculum.</title>
        <authorList>
            <person name="Miyake S."/>
            <person name="Ding Y."/>
            <person name="Low A."/>
            <person name="Soh M."/>
            <person name="Seedorf H."/>
        </authorList>
    </citation>
    <scope>NUCLEOTIDE SEQUENCE [LARGE SCALE GENOMIC DNA]</scope>
    <source>
        <strain evidence="1 2">TLL-A4</strain>
    </source>
</reference>
<protein>
    <submittedName>
        <fullName evidence="1">Uncharacterized protein</fullName>
    </submittedName>
</protein>
<evidence type="ECO:0000313" key="1">
    <source>
        <dbReference type="EMBL" id="QCD35427.1"/>
    </source>
</evidence>
<keyword evidence="2" id="KW-1185">Reference proteome</keyword>
<organism evidence="1 2">
    <name type="scientific">Muribaculum gordoncarteri</name>
    <dbReference type="NCBI Taxonomy" id="2530390"/>
    <lineage>
        <taxon>Bacteria</taxon>
        <taxon>Pseudomonadati</taxon>
        <taxon>Bacteroidota</taxon>
        <taxon>Bacteroidia</taxon>
        <taxon>Bacteroidales</taxon>
        <taxon>Muribaculaceae</taxon>
        <taxon>Muribaculum</taxon>
    </lineage>
</organism>
<dbReference type="KEGG" id="mgod:E7746_05710"/>
<gene>
    <name evidence="1" type="ORF">E7746_05710</name>
</gene>
<dbReference type="AlphaFoldDB" id="A0A4V1D1J5"/>
<name>A0A4V1D1J5_9BACT</name>
<dbReference type="Proteomes" id="UP000297031">
    <property type="component" value="Chromosome"/>
</dbReference>